<evidence type="ECO:0000256" key="5">
    <source>
        <dbReference type="ARBA" id="ARBA00023204"/>
    </source>
</evidence>
<sequence length="222" mass="25260">MTKRRLTRSENMARIRSRDTKPEIRLRQALWAAGCRYRLRSDLPGSPDILFVKARLAVFVDGCFWHGCPMHYSAPNTRQEFWKTKLRKNVLRDMAADDALISDNWEVLRIWEHELKDTEEVVRRIQNLLGAEAAIYRTDAISVPANVSEAVTGYGSPQDTNTASFPWWTCDCGSTDVCVLSVSGPGSLRPNSQRRPEYAELVCRKCRKTWTVSVPDPGSDNI</sequence>
<comment type="similarity">
    <text evidence="6">Belongs to the Vsr family.</text>
</comment>
<dbReference type="EMBL" id="CP061800">
    <property type="protein sequence ID" value="QTA87050.1"/>
    <property type="molecule type" value="Genomic_DNA"/>
</dbReference>
<evidence type="ECO:0000313" key="7">
    <source>
        <dbReference type="EMBL" id="QTA87050.1"/>
    </source>
</evidence>
<keyword evidence="8" id="KW-1185">Reference proteome</keyword>
<name>A0A975BKD9_9BACT</name>
<proteinExistence type="inferred from homology"/>
<dbReference type="NCBIfam" id="TIGR00632">
    <property type="entry name" value="vsr"/>
    <property type="match status" value="1"/>
</dbReference>
<keyword evidence="3" id="KW-0227">DNA damage</keyword>
<dbReference type="AlphaFoldDB" id="A0A975BKD9"/>
<evidence type="ECO:0000256" key="4">
    <source>
        <dbReference type="ARBA" id="ARBA00022801"/>
    </source>
</evidence>
<dbReference type="GO" id="GO:0016787">
    <property type="term" value="F:hydrolase activity"/>
    <property type="evidence" value="ECO:0007669"/>
    <property type="project" value="UniProtKB-KW"/>
</dbReference>
<dbReference type="RefSeq" id="WP_207682412.1">
    <property type="nucleotide sequence ID" value="NZ_CP061800.1"/>
</dbReference>
<evidence type="ECO:0000256" key="6">
    <source>
        <dbReference type="ARBA" id="ARBA00029466"/>
    </source>
</evidence>
<dbReference type="CDD" id="cd00221">
    <property type="entry name" value="Vsr"/>
    <property type="match status" value="1"/>
</dbReference>
<keyword evidence="4" id="KW-0378">Hydrolase</keyword>
<dbReference type="InterPro" id="IPR011335">
    <property type="entry name" value="Restrct_endonuc-II-like"/>
</dbReference>
<organism evidence="7 8">
    <name type="scientific">Desulfonema magnum</name>
    <dbReference type="NCBI Taxonomy" id="45655"/>
    <lineage>
        <taxon>Bacteria</taxon>
        <taxon>Pseudomonadati</taxon>
        <taxon>Thermodesulfobacteriota</taxon>
        <taxon>Desulfobacteria</taxon>
        <taxon>Desulfobacterales</taxon>
        <taxon>Desulfococcaceae</taxon>
        <taxon>Desulfonema</taxon>
    </lineage>
</organism>
<dbReference type="GO" id="GO:0006298">
    <property type="term" value="P:mismatch repair"/>
    <property type="evidence" value="ECO:0007669"/>
    <property type="project" value="InterPro"/>
</dbReference>
<dbReference type="Proteomes" id="UP000663722">
    <property type="component" value="Chromosome"/>
</dbReference>
<evidence type="ECO:0000313" key="8">
    <source>
        <dbReference type="Proteomes" id="UP000663722"/>
    </source>
</evidence>
<dbReference type="SUPFAM" id="SSF52980">
    <property type="entry name" value="Restriction endonuclease-like"/>
    <property type="match status" value="1"/>
</dbReference>
<accession>A0A975BKD9</accession>
<protein>
    <submittedName>
        <fullName evidence="7">Very short patch repair endonucleases</fullName>
    </submittedName>
</protein>
<dbReference type="Pfam" id="PF03852">
    <property type="entry name" value="Vsr"/>
    <property type="match status" value="1"/>
</dbReference>
<dbReference type="Gene3D" id="3.40.960.10">
    <property type="entry name" value="VSR Endonuclease"/>
    <property type="match status" value="1"/>
</dbReference>
<evidence type="ECO:0000256" key="3">
    <source>
        <dbReference type="ARBA" id="ARBA00022763"/>
    </source>
</evidence>
<dbReference type="GO" id="GO:0004519">
    <property type="term" value="F:endonuclease activity"/>
    <property type="evidence" value="ECO:0007669"/>
    <property type="project" value="UniProtKB-KW"/>
</dbReference>
<reference evidence="7" key="1">
    <citation type="journal article" date="2021" name="Microb. Physiol.">
        <title>Proteogenomic Insights into the Physiology of Marine, Sulfate-Reducing, Filamentous Desulfonema limicola and Desulfonema magnum.</title>
        <authorList>
            <person name="Schnaars V."/>
            <person name="Wohlbrand L."/>
            <person name="Scheve S."/>
            <person name="Hinrichs C."/>
            <person name="Reinhardt R."/>
            <person name="Rabus R."/>
        </authorList>
    </citation>
    <scope>NUCLEOTIDE SEQUENCE</scope>
    <source>
        <strain evidence="7">4be13</strain>
    </source>
</reference>
<evidence type="ECO:0000256" key="1">
    <source>
        <dbReference type="ARBA" id="ARBA00022722"/>
    </source>
</evidence>
<keyword evidence="2 7" id="KW-0255">Endonuclease</keyword>
<evidence type="ECO:0000256" key="2">
    <source>
        <dbReference type="ARBA" id="ARBA00022759"/>
    </source>
</evidence>
<dbReference type="KEGG" id="dmm:dnm_030770"/>
<dbReference type="InterPro" id="IPR004603">
    <property type="entry name" value="DNA_mismatch_endonuc_vsr"/>
</dbReference>
<keyword evidence="1" id="KW-0540">Nuclease</keyword>
<gene>
    <name evidence="7" type="ORF">dnm_030770</name>
</gene>
<keyword evidence="5" id="KW-0234">DNA repair</keyword>